<comment type="subcellular location">
    <subcellularLocation>
        <location evidence="1 6">Cell membrane</location>
        <topology evidence="1 6">Multi-pass membrane protein</topology>
    </subcellularLocation>
</comment>
<dbReference type="Proteomes" id="UP000033612">
    <property type="component" value="Unassembled WGS sequence"/>
</dbReference>
<evidence type="ECO:0000313" key="8">
    <source>
        <dbReference type="EMBL" id="KJY55526.1"/>
    </source>
</evidence>
<keyword evidence="5 6" id="KW-0472">Membrane</keyword>
<feature type="transmembrane region" description="Helical" evidence="6">
    <location>
        <begin position="566"/>
        <end position="589"/>
    </location>
</feature>
<keyword evidence="3 6" id="KW-0812">Transmembrane</keyword>
<feature type="domain" description="ABC3 transporter permease C-terminal" evidence="7">
    <location>
        <begin position="60"/>
        <end position="167"/>
    </location>
</feature>
<dbReference type="PANTHER" id="PTHR46795">
    <property type="entry name" value="ABC TRANSPORTER PERMEASE-RELATED-RELATED"/>
    <property type="match status" value="1"/>
</dbReference>
<dbReference type="RefSeq" id="WP_046332679.1">
    <property type="nucleotide sequence ID" value="NZ_JBHTBO010000003.1"/>
</dbReference>
<evidence type="ECO:0000256" key="5">
    <source>
        <dbReference type="ARBA" id="ARBA00023136"/>
    </source>
</evidence>
<evidence type="ECO:0000256" key="3">
    <source>
        <dbReference type="ARBA" id="ARBA00022692"/>
    </source>
</evidence>
<keyword evidence="2 6" id="KW-1003">Cell membrane</keyword>
<feature type="transmembrane region" description="Helical" evidence="6">
    <location>
        <begin position="21"/>
        <end position="39"/>
    </location>
</feature>
<evidence type="ECO:0000256" key="1">
    <source>
        <dbReference type="ARBA" id="ARBA00004651"/>
    </source>
</evidence>
<dbReference type="InterPro" id="IPR003838">
    <property type="entry name" value="ABC3_permease_C"/>
</dbReference>
<feature type="transmembrane region" description="Helical" evidence="6">
    <location>
        <begin position="59"/>
        <end position="80"/>
    </location>
</feature>
<comment type="similarity">
    <text evidence="6">Belongs to the ABC-4 integral membrane protein family.</text>
</comment>
<feature type="transmembrane region" description="Helical" evidence="6">
    <location>
        <begin position="511"/>
        <end position="531"/>
    </location>
</feature>
<sequence length="638" mass="73139">MNYKVIAKNNIKNSFGLYRNYFISLSLILGLFNTLQIFAKDHVIADSLSSSAKVEFMSYVTSVLFTLFTIFFIIYFNRFFLKQRAEELGIYSMLGMSKKNITSILMTENTIIIGIACFVGMLISILFYSLIKVLLIVALKLDIPYLTHFTLSPFIITVVLSIFMLLVIFFDNYHLIKRLSILNISNLNQVSEKVVKTKSWTAYLGMIALLIAYVLVLDLVKQQQSLWVKIGFTPMAMISLVLVIIGTFLIIKSTLAYFINRKINNHRQLYRPTNNIFLPESLFKLKTKSNLLVVLSLVISAVIGLASTTFMLLTYPKASFMKTIPSAIEINQKLEPNQVTKVKQIARKYDGKFKATKVIKLISDKPIMVNKKQSTKKCKVINKQDYQELFKLQGNKQVPNLAFTKGTGYIYAFYKPNKSWRKVNINSIKLNLKEMHMWPMNAGYGYAYIVLNNQDFKKISKHHSAKMVYTVNGPNLRDNKQLYQDIKHMNIKFLSAYKKNKDAVDNNSATFLMEAFISVLFFVFIGCILYFTTLMETTEVTDEFRFLDNIGYSRKQLKKIASASNLLLFVPPAVMGLLNGLIAFIGFRYSFLENDVVELIGSFQIVGKPIIETCLLFLIVYGLIYIFSYHKTKALLEI</sequence>
<feature type="transmembrane region" description="Helical" evidence="6">
    <location>
        <begin position="237"/>
        <end position="259"/>
    </location>
</feature>
<keyword evidence="9" id="KW-1185">Reference proteome</keyword>
<dbReference type="STRING" id="1218506.JF75_17170"/>
<dbReference type="OrthoDB" id="1705903at2"/>
<gene>
    <name evidence="8" type="ORF">JF75_17170</name>
</gene>
<dbReference type="PATRIC" id="fig|1218506.3.peg.1800"/>
<evidence type="ECO:0000256" key="4">
    <source>
        <dbReference type="ARBA" id="ARBA00022989"/>
    </source>
</evidence>
<feature type="transmembrane region" description="Helical" evidence="6">
    <location>
        <begin position="200"/>
        <end position="217"/>
    </location>
</feature>
<dbReference type="PIRSF" id="PIRSF018968">
    <property type="entry name" value="ABC_permease_BceB"/>
    <property type="match status" value="1"/>
</dbReference>
<accession>A0A0F4LDC2</accession>
<dbReference type="GO" id="GO:0055085">
    <property type="term" value="P:transmembrane transport"/>
    <property type="evidence" value="ECO:0007669"/>
    <property type="project" value="UniProtKB-UniRule"/>
</dbReference>
<dbReference type="GO" id="GO:0005886">
    <property type="term" value="C:plasma membrane"/>
    <property type="evidence" value="ECO:0007669"/>
    <property type="project" value="UniProtKB-SubCell"/>
</dbReference>
<dbReference type="Pfam" id="PF02687">
    <property type="entry name" value="FtsX"/>
    <property type="match status" value="1"/>
</dbReference>
<dbReference type="HOGENOM" id="CLU_022800_2_1_9"/>
<evidence type="ECO:0000256" key="2">
    <source>
        <dbReference type="ARBA" id="ARBA00022475"/>
    </source>
</evidence>
<evidence type="ECO:0000256" key="6">
    <source>
        <dbReference type="PIRNR" id="PIRNR018968"/>
    </source>
</evidence>
<evidence type="ECO:0000313" key="9">
    <source>
        <dbReference type="Proteomes" id="UP000033612"/>
    </source>
</evidence>
<keyword evidence="6" id="KW-0813">Transport</keyword>
<protein>
    <recommendedName>
        <fullName evidence="7">ABC3 transporter permease C-terminal domain-containing protein</fullName>
    </recommendedName>
</protein>
<dbReference type="AlphaFoldDB" id="A0A0F4LDC2"/>
<dbReference type="InterPro" id="IPR027022">
    <property type="entry name" value="ABC_permease_BceB-typ"/>
</dbReference>
<dbReference type="PANTHER" id="PTHR46795:SF3">
    <property type="entry name" value="ABC TRANSPORTER PERMEASE"/>
    <property type="match status" value="1"/>
</dbReference>
<feature type="transmembrane region" description="Helical" evidence="6">
    <location>
        <begin position="609"/>
        <end position="628"/>
    </location>
</feature>
<reference evidence="8 9" key="1">
    <citation type="submission" date="2015-01" db="EMBL/GenBank/DDBJ databases">
        <title>Comparative genomics of the lactic acid bacteria isolated from the honey bee gut.</title>
        <authorList>
            <person name="Ellegaard K.M."/>
            <person name="Tamarit D."/>
            <person name="Javelind E."/>
            <person name="Olofsson T."/>
            <person name="Andersson S.G."/>
            <person name="Vasquez A."/>
        </authorList>
    </citation>
    <scope>NUCLEOTIDE SEQUENCE [LARGE SCALE GENOMIC DNA]</scope>
    <source>
        <strain evidence="8 9">Hma2</strain>
    </source>
</reference>
<keyword evidence="4 6" id="KW-1133">Transmembrane helix</keyword>
<organism evidence="8 9">
    <name type="scientific">Lactobacillus kimbladii</name>
    <dbReference type="NCBI Taxonomy" id="1218506"/>
    <lineage>
        <taxon>Bacteria</taxon>
        <taxon>Bacillati</taxon>
        <taxon>Bacillota</taxon>
        <taxon>Bacilli</taxon>
        <taxon>Lactobacillales</taxon>
        <taxon>Lactobacillaceae</taxon>
        <taxon>Lactobacillus</taxon>
    </lineage>
</organism>
<feature type="transmembrane region" description="Helical" evidence="6">
    <location>
        <begin position="151"/>
        <end position="170"/>
    </location>
</feature>
<name>A0A0F4LDC2_9LACO</name>
<comment type="caution">
    <text evidence="8">The sequence shown here is derived from an EMBL/GenBank/DDBJ whole genome shotgun (WGS) entry which is preliminary data.</text>
</comment>
<dbReference type="EMBL" id="JXLH01000024">
    <property type="protein sequence ID" value="KJY55526.1"/>
    <property type="molecule type" value="Genomic_DNA"/>
</dbReference>
<evidence type="ECO:0000259" key="7">
    <source>
        <dbReference type="Pfam" id="PF02687"/>
    </source>
</evidence>
<feature type="transmembrane region" description="Helical" evidence="6">
    <location>
        <begin position="291"/>
        <end position="315"/>
    </location>
</feature>
<proteinExistence type="inferred from homology"/>
<feature type="transmembrane region" description="Helical" evidence="6">
    <location>
        <begin position="101"/>
        <end position="131"/>
    </location>
</feature>
<dbReference type="InterPro" id="IPR052536">
    <property type="entry name" value="ABC-4_Integral_Memb_Prot"/>
</dbReference>